<sequence length="290" mass="32220">MDDARRRRVLRLGGVTLLSGLAGCSALRGGGDDENNIQDTDGDGVIDSEDYAPRDPEIQRREQVENDSSQTEDGSQTETEPDEPDTATGLNLPLRAGFEDQTVAPFEQVNDANWEPSSATAHDGEYSIRIQSQTTPNTDPDLRWELPGTGRPDRIRFHFYEYDNQQNGAIAFLNEDEEIVSGGGTNSPEWTVWRRAGASGENWYQGDGFERWVRFTFDFDWERSEIMLTGEDLASGTTRQTIVHFLTQDPISSVVIASNNFQAGNSGYNVASGSNQGNPKSMHFDEIEIL</sequence>
<feature type="region of interest" description="Disordered" evidence="1">
    <location>
        <begin position="27"/>
        <end position="91"/>
    </location>
</feature>
<feature type="compositionally biased region" description="Acidic residues" evidence="1">
    <location>
        <begin position="32"/>
        <end position="50"/>
    </location>
</feature>
<dbReference type="AlphaFoldDB" id="A0A1G8XJW8"/>
<feature type="compositionally biased region" description="Polar residues" evidence="1">
    <location>
        <begin position="129"/>
        <end position="138"/>
    </location>
</feature>
<dbReference type="InterPro" id="IPR018247">
    <property type="entry name" value="EF_Hand_1_Ca_BS"/>
</dbReference>
<keyword evidence="3" id="KW-1185">Reference proteome</keyword>
<name>A0A1G8XJW8_9EURY</name>
<dbReference type="RefSeq" id="WP_092703423.1">
    <property type="nucleotide sequence ID" value="NZ_FNFC01000011.1"/>
</dbReference>
<protein>
    <recommendedName>
        <fullName evidence="4">Polysaccharide lyase</fullName>
    </recommendedName>
</protein>
<organism evidence="2 3">
    <name type="scientific">Halovenus aranensis</name>
    <dbReference type="NCBI Taxonomy" id="890420"/>
    <lineage>
        <taxon>Archaea</taxon>
        <taxon>Methanobacteriati</taxon>
        <taxon>Methanobacteriota</taxon>
        <taxon>Stenosarchaea group</taxon>
        <taxon>Halobacteria</taxon>
        <taxon>Halobacteriales</taxon>
        <taxon>Haloarculaceae</taxon>
        <taxon>Halovenus</taxon>
    </lineage>
</organism>
<feature type="compositionally biased region" description="Basic and acidic residues" evidence="1">
    <location>
        <begin position="51"/>
        <end position="64"/>
    </location>
</feature>
<feature type="compositionally biased region" description="Polar residues" evidence="1">
    <location>
        <begin position="66"/>
        <end position="76"/>
    </location>
</feature>
<evidence type="ECO:0000313" key="2">
    <source>
        <dbReference type="EMBL" id="SDJ90942.1"/>
    </source>
</evidence>
<proteinExistence type="predicted"/>
<dbReference type="PROSITE" id="PS00018">
    <property type="entry name" value="EF_HAND_1"/>
    <property type="match status" value="1"/>
</dbReference>
<evidence type="ECO:0008006" key="4">
    <source>
        <dbReference type="Google" id="ProtNLM"/>
    </source>
</evidence>
<dbReference type="OrthoDB" id="110514at2157"/>
<evidence type="ECO:0000256" key="1">
    <source>
        <dbReference type="SAM" id="MobiDB-lite"/>
    </source>
</evidence>
<accession>A0A1G8XJW8</accession>
<dbReference type="EMBL" id="FNFC01000011">
    <property type="protein sequence ID" value="SDJ90942.1"/>
    <property type="molecule type" value="Genomic_DNA"/>
</dbReference>
<dbReference type="Proteomes" id="UP000198856">
    <property type="component" value="Unassembled WGS sequence"/>
</dbReference>
<gene>
    <name evidence="2" type="ORF">SAMN05216226_111131</name>
</gene>
<dbReference type="PROSITE" id="PS51257">
    <property type="entry name" value="PROKAR_LIPOPROTEIN"/>
    <property type="match status" value="1"/>
</dbReference>
<reference evidence="2 3" key="1">
    <citation type="submission" date="2016-10" db="EMBL/GenBank/DDBJ databases">
        <authorList>
            <person name="de Groot N.N."/>
        </authorList>
    </citation>
    <scope>NUCLEOTIDE SEQUENCE [LARGE SCALE GENOMIC DNA]</scope>
    <source>
        <strain evidence="2 3">IBRC-M10015</strain>
    </source>
</reference>
<feature type="region of interest" description="Disordered" evidence="1">
    <location>
        <begin position="110"/>
        <end position="141"/>
    </location>
</feature>
<evidence type="ECO:0000313" key="3">
    <source>
        <dbReference type="Proteomes" id="UP000198856"/>
    </source>
</evidence>